<dbReference type="InterPro" id="IPR036291">
    <property type="entry name" value="NAD(P)-bd_dom_sf"/>
</dbReference>
<dbReference type="SUPFAM" id="SSF51735">
    <property type="entry name" value="NAD(P)-binding Rossmann-fold domains"/>
    <property type="match status" value="1"/>
</dbReference>
<dbReference type="Pfam" id="PF13460">
    <property type="entry name" value="NAD_binding_10"/>
    <property type="match status" value="1"/>
</dbReference>
<proteinExistence type="predicted"/>
<protein>
    <submittedName>
        <fullName evidence="2">NAD(P)H azoreductase</fullName>
        <ecNumber evidence="2">1.7.-.-</ecNumber>
    </submittedName>
</protein>
<dbReference type="EC" id="1.7.-.-" evidence="2"/>
<dbReference type="Proteomes" id="UP000323425">
    <property type="component" value="Unassembled WGS sequence"/>
</dbReference>
<dbReference type="EMBL" id="VTFH01000001">
    <property type="protein sequence ID" value="KAA8562802.1"/>
    <property type="molecule type" value="Genomic_DNA"/>
</dbReference>
<feature type="domain" description="NAD(P)-binding" evidence="1">
    <location>
        <begin position="42"/>
        <end position="218"/>
    </location>
</feature>
<dbReference type="Gene3D" id="3.40.50.720">
    <property type="entry name" value="NAD(P)-binding Rossmann-like Domain"/>
    <property type="match status" value="1"/>
</dbReference>
<organism evidence="2 3">
    <name type="scientific">Pseudomonas extremaustralis</name>
    <dbReference type="NCBI Taxonomy" id="359110"/>
    <lineage>
        <taxon>Bacteria</taxon>
        <taxon>Pseudomonadati</taxon>
        <taxon>Pseudomonadota</taxon>
        <taxon>Gammaproteobacteria</taxon>
        <taxon>Pseudomonadales</taxon>
        <taxon>Pseudomonadaceae</taxon>
        <taxon>Pseudomonas</taxon>
    </lineage>
</organism>
<dbReference type="Gene3D" id="3.90.25.10">
    <property type="entry name" value="UDP-galactose 4-epimerase, domain 1"/>
    <property type="match status" value="1"/>
</dbReference>
<dbReference type="InterPro" id="IPR016040">
    <property type="entry name" value="NAD(P)-bd_dom"/>
</dbReference>
<evidence type="ECO:0000313" key="2">
    <source>
        <dbReference type="EMBL" id="KAA8562802.1"/>
    </source>
</evidence>
<keyword evidence="2" id="KW-0560">Oxidoreductase</keyword>
<reference evidence="2 3" key="1">
    <citation type="journal article" date="2018" name="Plant Biotechnol. Rep.">
        <title>Diversity and antifungal activity of endophytic bacteria associated with Panax ginseng seedlings.</title>
        <authorList>
            <person name="Park J.M."/>
            <person name="Hong C.E."/>
            <person name="Jo S.H."/>
        </authorList>
    </citation>
    <scope>NUCLEOTIDE SEQUENCE [LARGE SCALE GENOMIC DNA]</scope>
    <source>
        <strain evidence="2 3">PgKB38</strain>
    </source>
</reference>
<accession>A0A5M9J3X7</accession>
<evidence type="ECO:0000313" key="3">
    <source>
        <dbReference type="Proteomes" id="UP000323425"/>
    </source>
</evidence>
<dbReference type="InterPro" id="IPR052718">
    <property type="entry name" value="NmrA-type_oxidoreductase"/>
</dbReference>
<sequence length="324" mass="34218">MNNFVPDALVCAFLQTDLYSNRLHEQIVRIESGEHMKIGISGASGHLGRAVLEHIAASNADVKLVAISRTPDASGREVEGRLGDYDHPESLAVAYAGLDRLLIIPSADLRQGVRGVQYVAAIDAAVAAGVKHIVLLSALGTRKQEEPANGASYWVAEQHLIKTAPAWTIVRMSYYAEAFAQEAQMLAGTGMLTGLGKSRVSYVSRDDVAAAVAGVLTQDGHVGAIYSATGPKGVTGAERAEAATVWTGKPFGFVVITEEQLRAGLAQAGLPEDVVNVVISIQEEFAQGTFDVVTGHVEHLSGRVPKTLEQVLSALSTTAENPTP</sequence>
<comment type="caution">
    <text evidence="2">The sequence shown here is derived from an EMBL/GenBank/DDBJ whole genome shotgun (WGS) entry which is preliminary data.</text>
</comment>
<gene>
    <name evidence="2" type="primary">azoB_3</name>
    <name evidence="2" type="ORF">FX985_02868</name>
</gene>
<dbReference type="PANTHER" id="PTHR47129">
    <property type="entry name" value="QUINONE OXIDOREDUCTASE 2"/>
    <property type="match status" value="1"/>
</dbReference>
<name>A0A5M9J3X7_9PSED</name>
<evidence type="ECO:0000259" key="1">
    <source>
        <dbReference type="Pfam" id="PF13460"/>
    </source>
</evidence>
<dbReference type="GO" id="GO:0016491">
    <property type="term" value="F:oxidoreductase activity"/>
    <property type="evidence" value="ECO:0007669"/>
    <property type="project" value="UniProtKB-KW"/>
</dbReference>
<dbReference type="AlphaFoldDB" id="A0A5M9J3X7"/>
<dbReference type="PANTHER" id="PTHR47129:SF1">
    <property type="entry name" value="NMRA-LIKE DOMAIN-CONTAINING PROTEIN"/>
    <property type="match status" value="1"/>
</dbReference>